<keyword evidence="2" id="KW-1185">Reference proteome</keyword>
<organism evidence="1 2">
    <name type="scientific">Vibrio rhizosphaerae</name>
    <dbReference type="NCBI Taxonomy" id="398736"/>
    <lineage>
        <taxon>Bacteria</taxon>
        <taxon>Pseudomonadati</taxon>
        <taxon>Pseudomonadota</taxon>
        <taxon>Gammaproteobacteria</taxon>
        <taxon>Vibrionales</taxon>
        <taxon>Vibrionaceae</taxon>
        <taxon>Vibrio</taxon>
    </lineage>
</organism>
<evidence type="ECO:0000313" key="2">
    <source>
        <dbReference type="Proteomes" id="UP001279860"/>
    </source>
</evidence>
<protein>
    <submittedName>
        <fullName evidence="1">Uncharacterized protein</fullName>
    </submittedName>
</protein>
<gene>
    <name evidence="1" type="ORF">SBX64_16135</name>
</gene>
<sequence length="128" mass="14638">MIESIFRPAEELRNISQSVTSKLLEEFVKAPETKGLYIDTEIRIAAKLEELAEGGFFDAIEIRIFRPGSKSWTELSDINKEIFKDFLMKSLTDKGYMVKDLSESSLELRLKISFSDLIENSVCSHNLL</sequence>
<dbReference type="RefSeq" id="WP_318585422.1">
    <property type="nucleotide sequence ID" value="NZ_JAWRCP010000002.1"/>
</dbReference>
<comment type="caution">
    <text evidence="1">The sequence shown here is derived from an EMBL/GenBank/DDBJ whole genome shotgun (WGS) entry which is preliminary data.</text>
</comment>
<evidence type="ECO:0000313" key="1">
    <source>
        <dbReference type="EMBL" id="MDW6094069.1"/>
    </source>
</evidence>
<reference evidence="1 2" key="1">
    <citation type="submission" date="2023-11" db="EMBL/GenBank/DDBJ databases">
        <title>Plant-associative lifestyle of Vibrio porteresiae and its evolutionary dynamics.</title>
        <authorList>
            <person name="Rameshkumar N."/>
            <person name="Kirti K."/>
        </authorList>
    </citation>
    <scope>NUCLEOTIDE SEQUENCE [LARGE SCALE GENOMIC DNA]</scope>
    <source>
        <strain evidence="1 2">MSSRF7</strain>
    </source>
</reference>
<dbReference type="EMBL" id="JAWRCP010000002">
    <property type="protein sequence ID" value="MDW6094069.1"/>
    <property type="molecule type" value="Genomic_DNA"/>
</dbReference>
<proteinExistence type="predicted"/>
<accession>A0ABU4J0M9</accession>
<dbReference type="Proteomes" id="UP001279860">
    <property type="component" value="Unassembled WGS sequence"/>
</dbReference>
<name>A0ABU4J0M9_9VIBR</name>